<sequence>MSVPRNLYEWFARSADRFGDAHTALEAGEERLSYGELRHLAERLAGRLIAANGGVAPRRVGLLTDRSVTTYAGYLAVLRAGAAVVPLNPEYPAARTKAMAAAAGVDLVLADPRGAGSGPGVPLLVAGPRDLAEPGTGGGPVPPCPSSGDDLAYVIFTSGSTGAPKGLPIRHRNVCALLSHAVPGSEAGPGSRLSQAWPLTSDGAVYDMFVAWGSGGTLVVPTGGPLLSPVSFINDRRITHWFSVPSLMSFALRLGTLTPGAMPTLRWSRFGGEAVPMDALRAWQAAAPDGRLEAVYGPTEVTVISTGYRFPRSVADWPLTPNGTAPIGTGFPAVETALLDENGNPGTTGELYLRGPQRFPGYLDARDNAGRFALLDEGDAAAPPARPHPTERHWYRTGDRVTLRDGQLVHLGRTDHQVKIRGHRIELEEIEAALREVNAVRDAVVLAVPGPDGEPELAAAVTGSAGSGPIHDALATRLPAHMLPHRITAFAQLPLNSNGKLDRHALRAALTGVPRR</sequence>
<dbReference type="Gene3D" id="3.40.50.12780">
    <property type="entry name" value="N-terminal domain of ligase-like"/>
    <property type="match status" value="1"/>
</dbReference>
<comment type="caution">
    <text evidence="3">The sequence shown here is derived from an EMBL/GenBank/DDBJ whole genome shotgun (WGS) entry which is preliminary data.</text>
</comment>
<dbReference type="GO" id="GO:0005737">
    <property type="term" value="C:cytoplasm"/>
    <property type="evidence" value="ECO:0007669"/>
    <property type="project" value="TreeGrafter"/>
</dbReference>
<accession>A0A6G4TTJ2</accession>
<feature type="domain" description="AMP-dependent synthetase/ligase" evidence="1">
    <location>
        <begin position="11"/>
        <end position="363"/>
    </location>
</feature>
<dbReference type="NCBIfam" id="TIGR01733">
    <property type="entry name" value="AA-adenyl-dom"/>
    <property type="match status" value="1"/>
</dbReference>
<protein>
    <submittedName>
        <fullName evidence="3">D-alanine--poly(Phosphoribitol) ligase</fullName>
    </submittedName>
</protein>
<dbReference type="GO" id="GO:0031177">
    <property type="term" value="F:phosphopantetheine binding"/>
    <property type="evidence" value="ECO:0007669"/>
    <property type="project" value="TreeGrafter"/>
</dbReference>
<evidence type="ECO:0000313" key="4">
    <source>
        <dbReference type="Proteomes" id="UP000481583"/>
    </source>
</evidence>
<dbReference type="Gene3D" id="3.30.300.30">
    <property type="match status" value="1"/>
</dbReference>
<dbReference type="InterPro" id="IPR010071">
    <property type="entry name" value="AA_adenyl_dom"/>
</dbReference>
<dbReference type="Pfam" id="PF00501">
    <property type="entry name" value="AMP-binding"/>
    <property type="match status" value="1"/>
</dbReference>
<dbReference type="EMBL" id="JAAKZV010000006">
    <property type="protein sequence ID" value="NGN62860.1"/>
    <property type="molecule type" value="Genomic_DNA"/>
</dbReference>
<dbReference type="InterPro" id="IPR042099">
    <property type="entry name" value="ANL_N_sf"/>
</dbReference>
<dbReference type="InterPro" id="IPR045851">
    <property type="entry name" value="AMP-bd_C_sf"/>
</dbReference>
<feature type="domain" description="AMP-binding enzyme C-terminal" evidence="2">
    <location>
        <begin position="429"/>
        <end position="500"/>
    </location>
</feature>
<keyword evidence="3" id="KW-0436">Ligase</keyword>
<dbReference type="GO" id="GO:0043041">
    <property type="term" value="P:amino acid activation for nonribosomal peptide biosynthetic process"/>
    <property type="evidence" value="ECO:0007669"/>
    <property type="project" value="TreeGrafter"/>
</dbReference>
<name>A0A6G4TTJ2_9ACTN</name>
<dbReference type="PANTHER" id="PTHR45527">
    <property type="entry name" value="NONRIBOSOMAL PEPTIDE SYNTHETASE"/>
    <property type="match status" value="1"/>
</dbReference>
<dbReference type="PROSITE" id="PS00455">
    <property type="entry name" value="AMP_BINDING"/>
    <property type="match status" value="1"/>
</dbReference>
<dbReference type="Pfam" id="PF13193">
    <property type="entry name" value="AMP-binding_C"/>
    <property type="match status" value="1"/>
</dbReference>
<dbReference type="PANTHER" id="PTHR45527:SF1">
    <property type="entry name" value="FATTY ACID SYNTHASE"/>
    <property type="match status" value="1"/>
</dbReference>
<evidence type="ECO:0000259" key="2">
    <source>
        <dbReference type="Pfam" id="PF13193"/>
    </source>
</evidence>
<dbReference type="InterPro" id="IPR000873">
    <property type="entry name" value="AMP-dep_synth/lig_dom"/>
</dbReference>
<dbReference type="InterPro" id="IPR025110">
    <property type="entry name" value="AMP-bd_C"/>
</dbReference>
<reference evidence="3 4" key="1">
    <citation type="submission" date="2020-02" db="EMBL/GenBank/DDBJ databases">
        <title>Whole-genome analyses of novel actinobacteria.</title>
        <authorList>
            <person name="Sahin N."/>
        </authorList>
    </citation>
    <scope>NUCLEOTIDE SEQUENCE [LARGE SCALE GENOMIC DNA]</scope>
    <source>
        <strain evidence="3 4">A7024</strain>
    </source>
</reference>
<dbReference type="AlphaFoldDB" id="A0A6G4TTJ2"/>
<dbReference type="InterPro" id="IPR020845">
    <property type="entry name" value="AMP-binding_CS"/>
</dbReference>
<dbReference type="Proteomes" id="UP000481583">
    <property type="component" value="Unassembled WGS sequence"/>
</dbReference>
<dbReference type="RefSeq" id="WP_165231055.1">
    <property type="nucleotide sequence ID" value="NZ_JAAKZV010000006.1"/>
</dbReference>
<dbReference type="GO" id="GO:0044550">
    <property type="term" value="P:secondary metabolite biosynthetic process"/>
    <property type="evidence" value="ECO:0007669"/>
    <property type="project" value="TreeGrafter"/>
</dbReference>
<dbReference type="SUPFAM" id="SSF56801">
    <property type="entry name" value="Acetyl-CoA synthetase-like"/>
    <property type="match status" value="1"/>
</dbReference>
<keyword evidence="4" id="KW-1185">Reference proteome</keyword>
<proteinExistence type="predicted"/>
<dbReference type="GO" id="GO:0016874">
    <property type="term" value="F:ligase activity"/>
    <property type="evidence" value="ECO:0007669"/>
    <property type="project" value="UniProtKB-KW"/>
</dbReference>
<evidence type="ECO:0000313" key="3">
    <source>
        <dbReference type="EMBL" id="NGN62860.1"/>
    </source>
</evidence>
<organism evidence="3 4">
    <name type="scientific">Streptomyces coryli</name>
    <dbReference type="NCBI Taxonomy" id="1128680"/>
    <lineage>
        <taxon>Bacteria</taxon>
        <taxon>Bacillati</taxon>
        <taxon>Actinomycetota</taxon>
        <taxon>Actinomycetes</taxon>
        <taxon>Kitasatosporales</taxon>
        <taxon>Streptomycetaceae</taxon>
        <taxon>Streptomyces</taxon>
    </lineage>
</organism>
<evidence type="ECO:0000259" key="1">
    <source>
        <dbReference type="Pfam" id="PF00501"/>
    </source>
</evidence>
<gene>
    <name evidence="3" type="ORF">G5C51_02945</name>
</gene>